<protein>
    <submittedName>
        <fullName evidence="3 4">Uncharacterized protein LOC108878260</fullName>
    </submittedName>
</protein>
<sequence length="1119" mass="124438">MDNTAANKNHIPCQTWGGQNGWSTASTQGQLLNPLASSQHLSLGSSSEQRPSYDLLQTSNQSCMSSLSTLSSTNNPHHSALYKTSHISSNPSSTMLFVNSAIPTVAPLISFAQQRPQTSSVLLTTNQQKPIPPPPLPLPNQGLQTCRPQHLPLLVPHNPCKATFQPPLSNQGLPSGLQNLPASLPSCGQHVNTSQAALEGVNVESAGVAGYAHSYGPSASQEQPQWIPSSHCSGAVNKSVPDAAVHPNNEPSQENITPQASNERRRSMLLHQRAQLLKQLEEMDKLLESIPPDDSSDGQSPHTAIQSQTQSHLSADCSSPASYDGHSETCDMPEDTAEESEKKENASSESEDDDPDYLPNTDGDLSDVQSDTDGGSSDESSSSSTPTDEPSLQEKKKTKSGGSLSKDKDVDHPKTSCATNHEKSSEAVVLPTLNSKAHRVYDKRNYCLFCSKPLAKMARHFETVHSDKAEVAVAFQYPVYSKERQKIWNKLINQGNFAHNKDVLRTGKGQLVVRKRPKQTGQAKDFLHCLYCRGLYLKKALYRHMRLCPEKERNENDSQFGRKRIASRCALETVGDLGVSDGFRSVLCEMIYDDVTQTVMEDKVILQFGEQMYNQHGSDVKKHDYIRQNLRQIARLVIEAQKLTPLKNLEDFFYPSSFRHVVSAVKVLAGYDPENKTYNCPSLALKLGYHLQKACNIVEDNAMKAGDTSRAESARNFLSVYQKKWNMLISSGALTTLRETKLTTEKKVPFAQDVKRLNFYLENVHVLAAKKLEENPSTENYAALAKVILARTIIFNRRRPGQVSAIQLTTFMSLQKSNVLDYMDESISDLERTLCGFFPRLDIRGNCGRMVPVILKPSFVSALELLVKIRETCGVPSKNPFLFGRPSALSAYRGSECIQQFVRECGAKNPEALTSRKIRMHYATMLQLMNLDEDEADRILGPNNQVRTLRQSSDVQLDDVEMDTEATLQPEIGQQTATWDHTEHSGACYEPTDFYHQQTHGVTTGVYITAPPKSVNSGNRGSQYKGKHKWEEAEVRAVERHMMRFIQGHKVPQKNDCIQCLEAEPKALRTRSWKGVKDYVRNRITALKRQSGTSQASSTNHDTPGQEETQQSVGHFQQL</sequence>
<feature type="compositionally biased region" description="Basic and acidic residues" evidence="1">
    <location>
        <begin position="405"/>
        <end position="425"/>
    </location>
</feature>
<dbReference type="AlphaFoldDB" id="A0AAJ7LKN9"/>
<evidence type="ECO:0000313" key="2">
    <source>
        <dbReference type="Proteomes" id="UP000694890"/>
    </source>
</evidence>
<accession>A0AAJ7LKN9</accession>
<feature type="compositionally biased region" description="Polar residues" evidence="1">
    <location>
        <begin position="217"/>
        <end position="232"/>
    </location>
</feature>
<dbReference type="KEGG" id="lcf:108878260"/>
<evidence type="ECO:0000313" key="3">
    <source>
        <dbReference type="RefSeq" id="XP_018524280.1"/>
    </source>
</evidence>
<organism evidence="2 3">
    <name type="scientific">Lates calcarifer</name>
    <name type="common">Barramundi</name>
    <name type="synonym">Holocentrus calcarifer</name>
    <dbReference type="NCBI Taxonomy" id="8187"/>
    <lineage>
        <taxon>Eukaryota</taxon>
        <taxon>Metazoa</taxon>
        <taxon>Chordata</taxon>
        <taxon>Craniata</taxon>
        <taxon>Vertebrata</taxon>
        <taxon>Euteleostomi</taxon>
        <taxon>Actinopterygii</taxon>
        <taxon>Neopterygii</taxon>
        <taxon>Teleostei</taxon>
        <taxon>Neoteleostei</taxon>
        <taxon>Acanthomorphata</taxon>
        <taxon>Carangaria</taxon>
        <taxon>Carangaria incertae sedis</taxon>
        <taxon>Centropomidae</taxon>
        <taxon>Lates</taxon>
    </lineage>
</organism>
<dbReference type="Proteomes" id="UP000694890">
    <property type="component" value="Linkage group LG13"/>
</dbReference>
<evidence type="ECO:0000256" key="1">
    <source>
        <dbReference type="SAM" id="MobiDB-lite"/>
    </source>
</evidence>
<name>A0AAJ7LKN9_LATCA</name>
<dbReference type="GeneID" id="108878260"/>
<gene>
    <name evidence="3 4" type="primary">LOC108878260</name>
</gene>
<feature type="compositionally biased region" description="Low complexity" evidence="1">
    <location>
        <begin position="371"/>
        <end position="390"/>
    </location>
</feature>
<reference evidence="3 4" key="1">
    <citation type="submission" date="2025-04" db="UniProtKB">
        <authorList>
            <consortium name="RefSeq"/>
        </authorList>
    </citation>
    <scope>IDENTIFICATION</scope>
    <source>
        <tissue evidence="3 4">Brain</tissue>
    </source>
</reference>
<dbReference type="RefSeq" id="XP_018524280.1">
    <property type="nucleotide sequence ID" value="XM_018668764.2"/>
</dbReference>
<dbReference type="RefSeq" id="XP_050930977.1">
    <property type="nucleotide sequence ID" value="XM_051075020.1"/>
</dbReference>
<evidence type="ECO:0000313" key="4">
    <source>
        <dbReference type="RefSeq" id="XP_050930977.1"/>
    </source>
</evidence>
<feature type="compositionally biased region" description="Polar residues" evidence="1">
    <location>
        <begin position="1088"/>
        <end position="1119"/>
    </location>
</feature>
<feature type="compositionally biased region" description="Polar residues" evidence="1">
    <location>
        <begin position="249"/>
        <end position="261"/>
    </location>
</feature>
<proteinExistence type="predicted"/>
<feature type="compositionally biased region" description="Polar residues" evidence="1">
    <location>
        <begin position="297"/>
        <end position="321"/>
    </location>
</feature>
<feature type="region of interest" description="Disordered" evidence="1">
    <location>
        <begin position="215"/>
        <end position="262"/>
    </location>
</feature>
<feature type="region of interest" description="Disordered" evidence="1">
    <location>
        <begin position="1085"/>
        <end position="1119"/>
    </location>
</feature>
<dbReference type="PANTHER" id="PTHR33480:SF5">
    <property type="entry name" value="SI:DKEY-51D8.9"/>
    <property type="match status" value="1"/>
</dbReference>
<dbReference type="PANTHER" id="PTHR33480">
    <property type="entry name" value="SET DOMAIN-CONTAINING PROTEIN-RELATED"/>
    <property type="match status" value="1"/>
</dbReference>
<feature type="region of interest" description="Disordered" evidence="1">
    <location>
        <begin position="288"/>
        <end position="425"/>
    </location>
</feature>